<dbReference type="Proteomes" id="UP000307440">
    <property type="component" value="Unassembled WGS sequence"/>
</dbReference>
<keyword evidence="1" id="KW-0812">Transmembrane</keyword>
<proteinExistence type="predicted"/>
<sequence length="120" mass="13450">MRCWLERALREAMGTEQPWVSSSALESQYSVVLKDSTAKHAQLRYASNPHYSRCTRPSSFPDKSTVTAFIALIALACIPGTRLIVVVLVGLRIKLVPSVLLRFIHRKILDPRLPPLSHLS</sequence>
<keyword evidence="1" id="KW-0472">Membrane</keyword>
<protein>
    <submittedName>
        <fullName evidence="2">Uncharacterized protein</fullName>
    </submittedName>
</protein>
<feature type="transmembrane region" description="Helical" evidence="1">
    <location>
        <begin position="66"/>
        <end position="91"/>
    </location>
</feature>
<dbReference type="EMBL" id="ML210313">
    <property type="protein sequence ID" value="TFK20081.1"/>
    <property type="molecule type" value="Genomic_DNA"/>
</dbReference>
<dbReference type="AlphaFoldDB" id="A0A5C3KIK3"/>
<keyword evidence="1" id="KW-1133">Transmembrane helix</keyword>
<accession>A0A5C3KIK3</accession>
<reference evidence="2 3" key="1">
    <citation type="journal article" date="2019" name="Nat. Ecol. Evol.">
        <title>Megaphylogeny resolves global patterns of mushroom evolution.</title>
        <authorList>
            <person name="Varga T."/>
            <person name="Krizsan K."/>
            <person name="Foldi C."/>
            <person name="Dima B."/>
            <person name="Sanchez-Garcia M."/>
            <person name="Sanchez-Ramirez S."/>
            <person name="Szollosi G.J."/>
            <person name="Szarkandi J.G."/>
            <person name="Papp V."/>
            <person name="Albert L."/>
            <person name="Andreopoulos W."/>
            <person name="Angelini C."/>
            <person name="Antonin V."/>
            <person name="Barry K.W."/>
            <person name="Bougher N.L."/>
            <person name="Buchanan P."/>
            <person name="Buyck B."/>
            <person name="Bense V."/>
            <person name="Catcheside P."/>
            <person name="Chovatia M."/>
            <person name="Cooper J."/>
            <person name="Damon W."/>
            <person name="Desjardin D."/>
            <person name="Finy P."/>
            <person name="Geml J."/>
            <person name="Haridas S."/>
            <person name="Hughes K."/>
            <person name="Justo A."/>
            <person name="Karasinski D."/>
            <person name="Kautmanova I."/>
            <person name="Kiss B."/>
            <person name="Kocsube S."/>
            <person name="Kotiranta H."/>
            <person name="LaButti K.M."/>
            <person name="Lechner B.E."/>
            <person name="Liimatainen K."/>
            <person name="Lipzen A."/>
            <person name="Lukacs Z."/>
            <person name="Mihaltcheva S."/>
            <person name="Morgado L.N."/>
            <person name="Niskanen T."/>
            <person name="Noordeloos M.E."/>
            <person name="Ohm R.A."/>
            <person name="Ortiz-Santana B."/>
            <person name="Ovrebo C."/>
            <person name="Racz N."/>
            <person name="Riley R."/>
            <person name="Savchenko A."/>
            <person name="Shiryaev A."/>
            <person name="Soop K."/>
            <person name="Spirin V."/>
            <person name="Szebenyi C."/>
            <person name="Tomsovsky M."/>
            <person name="Tulloss R.E."/>
            <person name="Uehling J."/>
            <person name="Grigoriev I.V."/>
            <person name="Vagvolgyi C."/>
            <person name="Papp T."/>
            <person name="Martin F.M."/>
            <person name="Miettinen O."/>
            <person name="Hibbett D.S."/>
            <person name="Nagy L.G."/>
        </authorList>
    </citation>
    <scope>NUCLEOTIDE SEQUENCE [LARGE SCALE GENOMIC DNA]</scope>
    <source>
        <strain evidence="2 3">CBS 121175</strain>
    </source>
</reference>
<evidence type="ECO:0000313" key="3">
    <source>
        <dbReference type="Proteomes" id="UP000307440"/>
    </source>
</evidence>
<name>A0A5C3KIK3_COPMA</name>
<keyword evidence="3" id="KW-1185">Reference proteome</keyword>
<gene>
    <name evidence="2" type="ORF">FA15DRAFT_144700</name>
</gene>
<organism evidence="2 3">
    <name type="scientific">Coprinopsis marcescibilis</name>
    <name type="common">Agaric fungus</name>
    <name type="synonym">Psathyrella marcescibilis</name>
    <dbReference type="NCBI Taxonomy" id="230819"/>
    <lineage>
        <taxon>Eukaryota</taxon>
        <taxon>Fungi</taxon>
        <taxon>Dikarya</taxon>
        <taxon>Basidiomycota</taxon>
        <taxon>Agaricomycotina</taxon>
        <taxon>Agaricomycetes</taxon>
        <taxon>Agaricomycetidae</taxon>
        <taxon>Agaricales</taxon>
        <taxon>Agaricineae</taxon>
        <taxon>Psathyrellaceae</taxon>
        <taxon>Coprinopsis</taxon>
    </lineage>
</organism>
<evidence type="ECO:0000256" key="1">
    <source>
        <dbReference type="SAM" id="Phobius"/>
    </source>
</evidence>
<evidence type="ECO:0000313" key="2">
    <source>
        <dbReference type="EMBL" id="TFK20081.1"/>
    </source>
</evidence>